<dbReference type="EMBL" id="MGDD01000237">
    <property type="protein sequence ID" value="OGL44147.1"/>
    <property type="molecule type" value="Genomic_DNA"/>
</dbReference>
<dbReference type="Proteomes" id="UP000179266">
    <property type="component" value="Unassembled WGS sequence"/>
</dbReference>
<name>A0A1F7RTE0_9BACT</name>
<reference evidence="1 2" key="1">
    <citation type="journal article" date="2016" name="Nat. Commun.">
        <title>Thousands of microbial genomes shed light on interconnected biogeochemical processes in an aquifer system.</title>
        <authorList>
            <person name="Anantharaman K."/>
            <person name="Brown C.T."/>
            <person name="Hug L.A."/>
            <person name="Sharon I."/>
            <person name="Castelle C.J."/>
            <person name="Probst A.J."/>
            <person name="Thomas B.C."/>
            <person name="Singh A."/>
            <person name="Wilkins M.J."/>
            <person name="Karaoz U."/>
            <person name="Brodie E.L."/>
            <person name="Williams K.H."/>
            <person name="Hubbard S.S."/>
            <person name="Banfield J.F."/>
        </authorList>
    </citation>
    <scope>NUCLEOTIDE SEQUENCE [LARGE SCALE GENOMIC DNA]</scope>
</reference>
<proteinExistence type="predicted"/>
<organism evidence="1 2">
    <name type="scientific">Candidatus Schekmanbacteria bacterium RBG_13_48_7</name>
    <dbReference type="NCBI Taxonomy" id="1817878"/>
    <lineage>
        <taxon>Bacteria</taxon>
        <taxon>Candidatus Schekmaniibacteriota</taxon>
    </lineage>
</organism>
<accession>A0A1F7RTE0</accession>
<evidence type="ECO:0000313" key="1">
    <source>
        <dbReference type="EMBL" id="OGL44147.1"/>
    </source>
</evidence>
<protein>
    <submittedName>
        <fullName evidence="1">Uncharacterized protein</fullName>
    </submittedName>
</protein>
<dbReference type="AlphaFoldDB" id="A0A1F7RTE0"/>
<evidence type="ECO:0000313" key="2">
    <source>
        <dbReference type="Proteomes" id="UP000179266"/>
    </source>
</evidence>
<gene>
    <name evidence="1" type="ORF">A2161_14335</name>
</gene>
<comment type="caution">
    <text evidence="1">The sequence shown here is derived from an EMBL/GenBank/DDBJ whole genome shotgun (WGS) entry which is preliminary data.</text>
</comment>
<sequence>MSLFIAILLEKPSNVFFQFQQVGSQEEQTHDDCRNDQLGNITPGSKINVRMGLIGCAKYQDNRCKERNTRFGHEITLIQKGRIIKSL</sequence>